<dbReference type="PANTHER" id="PTHR47679:SF2">
    <property type="entry name" value="C-TERMINAL OF ROC (COR) DOMAIN-CONTAINING PROTEIN"/>
    <property type="match status" value="1"/>
</dbReference>
<dbReference type="PANTHER" id="PTHR47679">
    <property type="entry name" value="PROTEIN TORNADO 1"/>
    <property type="match status" value="1"/>
</dbReference>
<dbReference type="Gene3D" id="1.25.40.20">
    <property type="entry name" value="Ankyrin repeat-containing domain"/>
    <property type="match status" value="2"/>
</dbReference>
<evidence type="ECO:0000256" key="4">
    <source>
        <dbReference type="PROSITE-ProRule" id="PRU00023"/>
    </source>
</evidence>
<dbReference type="HOGENOM" id="CLU_309928_0_0_1"/>
<evidence type="ECO:0000313" key="7">
    <source>
        <dbReference type="Proteomes" id="UP000018468"/>
    </source>
</evidence>
<dbReference type="SMART" id="SM00248">
    <property type="entry name" value="ANK"/>
    <property type="match status" value="6"/>
</dbReference>
<dbReference type="AlphaFoldDB" id="W5NFL3"/>
<accession>W5NFL3</accession>
<dbReference type="GO" id="GO:0061629">
    <property type="term" value="F:RNA polymerase II-specific DNA-binding transcription factor binding"/>
    <property type="evidence" value="ECO:0000318"/>
    <property type="project" value="GO_Central"/>
</dbReference>
<dbReference type="SUPFAM" id="SSF52540">
    <property type="entry name" value="P-loop containing nucleoside triphosphate hydrolases"/>
    <property type="match status" value="1"/>
</dbReference>
<reference evidence="6" key="2">
    <citation type="submission" date="2025-08" db="UniProtKB">
        <authorList>
            <consortium name="Ensembl"/>
        </authorList>
    </citation>
    <scope>IDENTIFICATION</scope>
</reference>
<dbReference type="EMBL" id="AHAT01016212">
    <property type="status" value="NOT_ANNOTATED_CDS"/>
    <property type="molecule type" value="Genomic_DNA"/>
</dbReference>
<dbReference type="Pfam" id="PF12796">
    <property type="entry name" value="Ank_2"/>
    <property type="match status" value="2"/>
</dbReference>
<dbReference type="InterPro" id="IPR011029">
    <property type="entry name" value="DEATH-like_dom_sf"/>
</dbReference>
<keyword evidence="2" id="KW-0677">Repeat</keyword>
<dbReference type="STRING" id="7918.ENSLOCP00000019422"/>
<protein>
    <submittedName>
        <fullName evidence="6">Death-associated protein kinase 1-like</fullName>
    </submittedName>
</protein>
<dbReference type="GO" id="GO:0005634">
    <property type="term" value="C:nucleus"/>
    <property type="evidence" value="ECO:0000318"/>
    <property type="project" value="GO_Central"/>
</dbReference>
<dbReference type="Pfam" id="PF08477">
    <property type="entry name" value="Roc"/>
    <property type="match status" value="1"/>
</dbReference>
<evidence type="ECO:0000313" key="6">
    <source>
        <dbReference type="Ensembl" id="ENSLOCP00000019422.1"/>
    </source>
</evidence>
<feature type="domain" description="Roc" evidence="5">
    <location>
        <begin position="281"/>
        <end position="487"/>
    </location>
</feature>
<name>W5NFL3_LEPOC</name>
<comment type="cofactor">
    <cofactor evidence="1">
        <name>Mg(2+)</name>
        <dbReference type="ChEBI" id="CHEBI:18420"/>
    </cofactor>
</comment>
<dbReference type="eggNOG" id="KOG0032">
    <property type="taxonomic scope" value="Eukaryota"/>
</dbReference>
<dbReference type="GeneTree" id="ENSGT00940000169289"/>
<dbReference type="PROSITE" id="PS51424">
    <property type="entry name" value="ROC"/>
    <property type="match status" value="1"/>
</dbReference>
<dbReference type="Gene3D" id="3.40.50.300">
    <property type="entry name" value="P-loop containing nucleotide triphosphate hydrolases"/>
    <property type="match status" value="1"/>
</dbReference>
<feature type="repeat" description="ANK" evidence="4">
    <location>
        <begin position="35"/>
        <end position="67"/>
    </location>
</feature>
<dbReference type="Pfam" id="PF00531">
    <property type="entry name" value="Death"/>
    <property type="match status" value="1"/>
</dbReference>
<dbReference type="InterPro" id="IPR002110">
    <property type="entry name" value="Ankyrin_rpt"/>
</dbReference>
<reference evidence="6" key="3">
    <citation type="submission" date="2025-09" db="UniProtKB">
        <authorList>
            <consortium name="Ensembl"/>
        </authorList>
    </citation>
    <scope>IDENTIFICATION</scope>
</reference>
<feature type="repeat" description="ANK" evidence="4">
    <location>
        <begin position="68"/>
        <end position="101"/>
    </location>
</feature>
<dbReference type="InParanoid" id="W5NFL3"/>
<proteinExistence type="predicted"/>
<dbReference type="InterPro" id="IPR020859">
    <property type="entry name" value="ROC"/>
</dbReference>
<dbReference type="KEGG" id="loc:107077995"/>
<dbReference type="RefSeq" id="XP_015207751.1">
    <property type="nucleotide sequence ID" value="XM_015352265.2"/>
</dbReference>
<dbReference type="PROSITE" id="PS50088">
    <property type="entry name" value="ANK_REPEAT"/>
    <property type="match status" value="5"/>
</dbReference>
<evidence type="ECO:0000256" key="1">
    <source>
        <dbReference type="ARBA" id="ARBA00001946"/>
    </source>
</evidence>
<organism evidence="6 7">
    <name type="scientific">Lepisosteus oculatus</name>
    <name type="common">Spotted gar</name>
    <dbReference type="NCBI Taxonomy" id="7918"/>
    <lineage>
        <taxon>Eukaryota</taxon>
        <taxon>Metazoa</taxon>
        <taxon>Chordata</taxon>
        <taxon>Craniata</taxon>
        <taxon>Vertebrata</taxon>
        <taxon>Euteleostomi</taxon>
        <taxon>Actinopterygii</taxon>
        <taxon>Neopterygii</taxon>
        <taxon>Holostei</taxon>
        <taxon>Semionotiformes</taxon>
        <taxon>Lepisosteidae</taxon>
        <taxon>Lepisosteus</taxon>
    </lineage>
</organism>
<dbReference type="SUPFAM" id="SSF47986">
    <property type="entry name" value="DEATH domain"/>
    <property type="match status" value="1"/>
</dbReference>
<dbReference type="GO" id="GO:0007165">
    <property type="term" value="P:signal transduction"/>
    <property type="evidence" value="ECO:0007669"/>
    <property type="project" value="InterPro"/>
</dbReference>
<dbReference type="InterPro" id="IPR036770">
    <property type="entry name" value="Ankyrin_rpt-contain_sf"/>
</dbReference>
<dbReference type="OMA" id="CKNITTE"/>
<keyword evidence="3" id="KW-0547">Nucleotide-binding</keyword>
<dbReference type="PRINTS" id="PR01415">
    <property type="entry name" value="ANKYRIN"/>
</dbReference>
<reference evidence="7" key="1">
    <citation type="submission" date="2011-12" db="EMBL/GenBank/DDBJ databases">
        <title>The Draft Genome of Lepisosteus oculatus.</title>
        <authorList>
            <consortium name="The Broad Institute Genome Assembly &amp; Analysis Group"/>
            <consortium name="Computational R&amp;D Group"/>
            <consortium name="and Sequencing Platform"/>
            <person name="Di Palma F."/>
            <person name="Alfoldi J."/>
            <person name="Johnson J."/>
            <person name="Berlin A."/>
            <person name="Gnerre S."/>
            <person name="Jaffe D."/>
            <person name="MacCallum I."/>
            <person name="Young S."/>
            <person name="Walker B.J."/>
            <person name="Lander E.S."/>
            <person name="Lindblad-Toh K."/>
        </authorList>
    </citation>
    <scope>NUCLEOTIDE SEQUENCE [LARGE SCALE GENOMIC DNA]</scope>
</reference>
<dbReference type="Proteomes" id="UP000018468">
    <property type="component" value="Linkage group LG8"/>
</dbReference>
<dbReference type="GeneID" id="107077995"/>
<dbReference type="GO" id="GO:0006357">
    <property type="term" value="P:regulation of transcription by RNA polymerase II"/>
    <property type="evidence" value="ECO:0000318"/>
    <property type="project" value="GO_Central"/>
</dbReference>
<dbReference type="PROSITE" id="PS50297">
    <property type="entry name" value="ANK_REP_REGION"/>
    <property type="match status" value="5"/>
</dbReference>
<dbReference type="Gene3D" id="1.10.533.10">
    <property type="entry name" value="Death Domain, Fas"/>
    <property type="match status" value="1"/>
</dbReference>
<evidence type="ECO:0000256" key="3">
    <source>
        <dbReference type="ARBA" id="ARBA00022741"/>
    </source>
</evidence>
<dbReference type="Gene3D" id="3.30.70.1390">
    <property type="entry name" value="ROC domain from the Parkinson's disease-associated leucine-rich repeat kinase 2"/>
    <property type="match status" value="1"/>
</dbReference>
<dbReference type="InterPro" id="IPR027417">
    <property type="entry name" value="P-loop_NTPase"/>
</dbReference>
<keyword evidence="7" id="KW-1185">Reference proteome</keyword>
<sequence length="950" mass="106966">MSEEEFLRVVKTHPLQTIQDYLTQQGVNINYCDEFSNTALHYAAHNRSREVARLLVCSGGNILHENMDGLTPIHFAAFGGNIEVLTELLLKVPEAVNLQSHKNLSTPLHEAVSGKIVQAVECLLSKGADCNSQNQNGDTPLHLAVSQNSEHICCLLLRHGANVLLRNKRGDTCLHSAAARGALSICQMLVRNGASMQAKNKNSETALFSAVRGTGNKNGDDYCELLSWMVEELGPCLLYRNKDGLRVLDVARQSNLPSKSEVLLQQKTQELQIRDLLKESKPIDRRVAKLCICGHSGVGKTTLAKTLQQQQDGFLSKFQYWFSRPDPPSSTQGVAITEGNLSAGKVVIWDFAGQMEYYFTHSLLLSTESGNVLYCIVFSLENIQCDKGGTQSEALKQVLYWLRFLNVCRNSGVAHKAKVFLVGSHKDTLEIECKDEVVNHFFDIVQSRVRELGTNLDIDTTVLSVNCKSPSDLQTLRKRLEECVAQLQQSTTDTKFPGICCEVLDEIHTIRCNGSVKYLLWGDFFASINKNRFEKISVETLRTAVEYLHNVSELLFFPTVTVDGPTQSAESGTGNGLVILDVQWLCQDIFGKFGHFALSTLPLQREKWTTENIASLLNLEDSPSTVLRLLEILELVFSEKEGQYIVPAWLNKGRPANIWEREEVFNVYHGVSFGWQSELGLFSQAFFCRLQLRLMKLFTQTTEDGASAEKFIIWTDGMKCIDTAEALVQVSAGRGSINIAVRGYKPQRSGSRYPDTRRKCYELQNVISCQVQHLLQEFKVGSECEMLFLSSKDLLDKMDASDVDITAYTKDEILLSARSGRNLYSKLKGREEYLHDVLLAGYDQTILQSLKWEATIQWMTAECTEKLCALLDPVHPLGNYWKRLMEALEDCTYENVEALATQSEQAWVSPTLLLFQKHCHTTIYSLYKAFEKLEREDCMSHVEIMLNNIR</sequence>
<dbReference type="Ensembl" id="ENSLOCT00000019454.1">
    <property type="protein sequence ID" value="ENSLOCP00000019422.1"/>
    <property type="gene ID" value="ENSLOCG00000015776.1"/>
</dbReference>
<evidence type="ECO:0000256" key="2">
    <source>
        <dbReference type="ARBA" id="ARBA00022737"/>
    </source>
</evidence>
<dbReference type="GO" id="GO:0000166">
    <property type="term" value="F:nucleotide binding"/>
    <property type="evidence" value="ECO:0007669"/>
    <property type="project" value="UniProtKB-KW"/>
</dbReference>
<feature type="repeat" description="ANK" evidence="4">
    <location>
        <begin position="169"/>
        <end position="201"/>
    </location>
</feature>
<evidence type="ECO:0000259" key="5">
    <source>
        <dbReference type="PROSITE" id="PS51424"/>
    </source>
</evidence>
<dbReference type="OrthoDB" id="9988411at2759"/>
<feature type="repeat" description="ANK" evidence="4">
    <location>
        <begin position="136"/>
        <end position="168"/>
    </location>
</feature>
<keyword evidence="4" id="KW-0040">ANK repeat</keyword>
<dbReference type="SUPFAM" id="SSF48403">
    <property type="entry name" value="Ankyrin repeat"/>
    <property type="match status" value="1"/>
</dbReference>
<dbReference type="Bgee" id="ENSLOCG00000015776">
    <property type="expression patterns" value="Expressed in bone element and 9 other cell types or tissues"/>
</dbReference>
<dbReference type="InterPro" id="IPR000488">
    <property type="entry name" value="Death_dom"/>
</dbReference>
<feature type="repeat" description="ANK" evidence="4">
    <location>
        <begin position="103"/>
        <end position="135"/>
    </location>
</feature>